<feature type="short sequence motif" description="VHIID" evidence="3">
    <location>
        <begin position="480"/>
        <end position="484"/>
    </location>
</feature>
<feature type="region of interest" description="Leucine repeat I (LRI)" evidence="3">
    <location>
        <begin position="370"/>
        <end position="430"/>
    </location>
</feature>
<feature type="region of interest" description="VHIID" evidence="3">
    <location>
        <begin position="449"/>
        <end position="514"/>
    </location>
</feature>
<feature type="short sequence motif" description="LXXLL motif" evidence="3">
    <location>
        <begin position="579"/>
        <end position="583"/>
    </location>
</feature>
<protein>
    <submittedName>
        <fullName evidence="6">Scarecrow-like protein 9 isoform X1</fullName>
    </submittedName>
</protein>
<keyword evidence="1" id="KW-0805">Transcription regulation</keyword>
<dbReference type="KEGG" id="rarg:115726713"/>
<dbReference type="PROSITE" id="PS50985">
    <property type="entry name" value="GRAS"/>
    <property type="match status" value="1"/>
</dbReference>
<feature type="region of interest" description="SAW" evidence="3">
    <location>
        <begin position="668"/>
        <end position="743"/>
    </location>
</feature>
<reference evidence="6" key="1">
    <citation type="submission" date="2025-08" db="UniProtKB">
        <authorList>
            <consortium name="RefSeq"/>
        </authorList>
    </citation>
    <scope>IDENTIFICATION</scope>
    <source>
        <tissue evidence="6">Leaf</tissue>
    </source>
</reference>
<keyword evidence="5" id="KW-1185">Reference proteome</keyword>
<dbReference type="Proteomes" id="UP000827889">
    <property type="component" value="Chromosome 5"/>
</dbReference>
<feature type="compositionally biased region" description="Basic residues" evidence="4">
    <location>
        <begin position="354"/>
        <end position="365"/>
    </location>
</feature>
<dbReference type="Pfam" id="PF03514">
    <property type="entry name" value="GRAS"/>
    <property type="match status" value="1"/>
</dbReference>
<dbReference type="PANTHER" id="PTHR31636">
    <property type="entry name" value="OSJNBA0084A10.13 PROTEIN-RELATED"/>
    <property type="match status" value="1"/>
</dbReference>
<gene>
    <name evidence="6" type="primary">LOC115726713</name>
</gene>
<feature type="compositionally biased region" description="Basic and acidic residues" evidence="4">
    <location>
        <begin position="285"/>
        <end position="306"/>
    </location>
</feature>
<proteinExistence type="inferred from homology"/>
<comment type="similarity">
    <text evidence="3">Belongs to the GRAS family.</text>
</comment>
<keyword evidence="2" id="KW-0804">Transcription</keyword>
<accession>A0A8B8MRY9</accession>
<feature type="region of interest" description="Leucine repeat II (LRII)" evidence="3">
    <location>
        <begin position="530"/>
        <end position="562"/>
    </location>
</feature>
<evidence type="ECO:0000313" key="6">
    <source>
        <dbReference type="RefSeq" id="XP_030512574.1"/>
    </source>
</evidence>
<dbReference type="OrthoDB" id="47276at2759"/>
<dbReference type="AlphaFoldDB" id="A0A8B8MRY9"/>
<feature type="region of interest" description="Disordered" evidence="4">
    <location>
        <begin position="342"/>
        <end position="366"/>
    </location>
</feature>
<evidence type="ECO:0000256" key="3">
    <source>
        <dbReference type="PROSITE-ProRule" id="PRU01191"/>
    </source>
</evidence>
<organism evidence="5 6">
    <name type="scientific">Rhodamnia argentea</name>
    <dbReference type="NCBI Taxonomy" id="178133"/>
    <lineage>
        <taxon>Eukaryota</taxon>
        <taxon>Viridiplantae</taxon>
        <taxon>Streptophyta</taxon>
        <taxon>Embryophyta</taxon>
        <taxon>Tracheophyta</taxon>
        <taxon>Spermatophyta</taxon>
        <taxon>Magnoliopsida</taxon>
        <taxon>eudicotyledons</taxon>
        <taxon>Gunneridae</taxon>
        <taxon>Pentapetalae</taxon>
        <taxon>rosids</taxon>
        <taxon>malvids</taxon>
        <taxon>Myrtales</taxon>
        <taxon>Myrtaceae</taxon>
        <taxon>Myrtoideae</taxon>
        <taxon>Myrteae</taxon>
        <taxon>Australasian group</taxon>
        <taxon>Rhodamnia</taxon>
    </lineage>
</organism>
<dbReference type="InterPro" id="IPR005202">
    <property type="entry name" value="TF_GRAS"/>
</dbReference>
<evidence type="ECO:0000256" key="1">
    <source>
        <dbReference type="ARBA" id="ARBA00023015"/>
    </source>
</evidence>
<feature type="region of interest" description="Disordered" evidence="4">
    <location>
        <begin position="274"/>
        <end position="316"/>
    </location>
</feature>
<evidence type="ECO:0000256" key="2">
    <source>
        <dbReference type="ARBA" id="ARBA00023163"/>
    </source>
</evidence>
<name>A0A8B8MRY9_9MYRT</name>
<dbReference type="GeneID" id="115726713"/>
<evidence type="ECO:0000313" key="5">
    <source>
        <dbReference type="Proteomes" id="UP000827889"/>
    </source>
</evidence>
<sequence length="753" mass="84104">MVCRYAPMEGRVGGVCGSANGSTRSDEAIAVSLDCNLVNRLKIDDGDDGDDGQNFTGAMLSSSDLNLARVAPSLRVVSLEKEPVEDCDFSDVVLKYISEILMEEDVEEKTCMFQESAALQAAEKSFYEVIGEKYPPSLDSHLISCTDMNHDSPANLSTVNSGDQRNSYGYLVEPGWSRDLGEPRVSITSSVSSSYTSVSSPYSSNSTITDGFADSPVSILRLPEVLSEKESAFHFKKGVEEASKFLPDSSFLFADFEKNSLSFKIPEKDAMSTVPKVEKTMGNGHSDKSRGKKNPHSEDVWLEESRSHKHSSLSTESTVSSDMFDVVLLSCGKDDPLRQELQSVQQSGPTKGSNGKKGRVKKQGRKKDMVDLRTLLTLCAQSVAVDDNRSANEMLKQIRQHSSPTGDGMQRMAHYFANGLEARLAGSGTRIYTGLMSKPTSAASVLKAYHLYLAACPFRKISNFFSNKTIMNVADNATSLHIIDFGILYGFQWPCLIKRLSSRPGGPPKIRITGIDLPQPGFKPAERVEETGRRLKNYAKTFGVPFEFNAIAQRWDTIQLEDLRIDKDEVLVVNCMYRLRNLLDETVVTESPRDIVLNLMRRMNPAVFILGVMNGAYSAPFFISRFREALFHYSTIFDALETTVPRDIPERMLIEKEIFGWEAMNVIACEGSERIERPETYKQWQVRIMRAGFTPLPLNEEITEMAKDRVKSYYHKDFDIDEDGQWLPVGWKGRIVHALSTWVPSTKTYSPKA</sequence>
<comment type="caution">
    <text evidence="3">Lacks conserved residue(s) required for the propagation of feature annotation.</text>
</comment>
<evidence type="ECO:0000256" key="4">
    <source>
        <dbReference type="SAM" id="MobiDB-lite"/>
    </source>
</evidence>
<feature type="compositionally biased region" description="Polar residues" evidence="4">
    <location>
        <begin position="342"/>
        <end position="353"/>
    </location>
</feature>
<dbReference type="RefSeq" id="XP_030512574.1">
    <property type="nucleotide sequence ID" value="XM_030656714.2"/>
</dbReference>